<evidence type="ECO:0000256" key="2">
    <source>
        <dbReference type="ARBA" id="ARBA00023125"/>
    </source>
</evidence>
<dbReference type="GO" id="GO:0003700">
    <property type="term" value="F:DNA-binding transcription factor activity"/>
    <property type="evidence" value="ECO:0007669"/>
    <property type="project" value="InterPro"/>
</dbReference>
<dbReference type="EMBL" id="JAAGOX010000053">
    <property type="protein sequence ID" value="NDW47237.1"/>
    <property type="molecule type" value="Genomic_DNA"/>
</dbReference>
<dbReference type="SUPFAM" id="SSF52317">
    <property type="entry name" value="Class I glutamine amidotransferase-like"/>
    <property type="match status" value="1"/>
</dbReference>
<dbReference type="InterPro" id="IPR009057">
    <property type="entry name" value="Homeodomain-like_sf"/>
</dbReference>
<dbReference type="PROSITE" id="PS00041">
    <property type="entry name" value="HTH_ARAC_FAMILY_1"/>
    <property type="match status" value="1"/>
</dbReference>
<dbReference type="Gene3D" id="3.40.50.880">
    <property type="match status" value="1"/>
</dbReference>
<reference evidence="5" key="1">
    <citation type="submission" date="2020-02" db="EMBL/GenBank/DDBJ databases">
        <title>Delineation of the pyrene-degrading pathway in Roseobacter clade bacteria by genomic analysis.</title>
        <authorList>
            <person name="Zhou H."/>
            <person name="Wang H."/>
        </authorList>
    </citation>
    <scope>NUCLEOTIDE SEQUENCE</scope>
    <source>
        <strain evidence="5">PrR005</strain>
    </source>
</reference>
<dbReference type="GO" id="GO:0043565">
    <property type="term" value="F:sequence-specific DNA binding"/>
    <property type="evidence" value="ECO:0007669"/>
    <property type="project" value="InterPro"/>
</dbReference>
<dbReference type="Gene3D" id="1.10.10.60">
    <property type="entry name" value="Homeodomain-like"/>
    <property type="match status" value="1"/>
</dbReference>
<keyword evidence="3" id="KW-0804">Transcription</keyword>
<dbReference type="PROSITE" id="PS01124">
    <property type="entry name" value="HTH_ARAC_FAMILY_2"/>
    <property type="match status" value="1"/>
</dbReference>
<dbReference type="SMART" id="SM00342">
    <property type="entry name" value="HTH_ARAC"/>
    <property type="match status" value="1"/>
</dbReference>
<evidence type="ECO:0000256" key="1">
    <source>
        <dbReference type="ARBA" id="ARBA00023015"/>
    </source>
</evidence>
<keyword evidence="2" id="KW-0238">DNA-binding</keyword>
<protein>
    <submittedName>
        <fullName evidence="5">Helix-turn-helix domain-containing protein</fullName>
    </submittedName>
</protein>
<dbReference type="SUPFAM" id="SSF46689">
    <property type="entry name" value="Homeodomain-like"/>
    <property type="match status" value="2"/>
</dbReference>
<accession>A0A6B2NX56</accession>
<dbReference type="InterPro" id="IPR029062">
    <property type="entry name" value="Class_I_gatase-like"/>
</dbReference>
<dbReference type="RefSeq" id="WP_164132237.1">
    <property type="nucleotide sequence ID" value="NZ_JAAGOX010000053.1"/>
</dbReference>
<dbReference type="Pfam" id="PF12833">
    <property type="entry name" value="HTH_18"/>
    <property type="match status" value="1"/>
</dbReference>
<dbReference type="InterPro" id="IPR050204">
    <property type="entry name" value="AraC_XylS_family_regulators"/>
</dbReference>
<dbReference type="PANTHER" id="PTHR46796">
    <property type="entry name" value="HTH-TYPE TRANSCRIPTIONAL ACTIVATOR RHAS-RELATED"/>
    <property type="match status" value="1"/>
</dbReference>
<dbReference type="AlphaFoldDB" id="A0A6B2NX56"/>
<organism evidence="5">
    <name type="scientific">Ruegeria sp. PrR005</name>
    <dbReference type="NCBI Taxonomy" id="2706882"/>
    <lineage>
        <taxon>Bacteria</taxon>
        <taxon>Pseudomonadati</taxon>
        <taxon>Pseudomonadota</taxon>
        <taxon>Alphaproteobacteria</taxon>
        <taxon>Rhodobacterales</taxon>
        <taxon>Roseobacteraceae</taxon>
        <taxon>Ruegeria</taxon>
    </lineage>
</organism>
<dbReference type="InterPro" id="IPR018060">
    <property type="entry name" value="HTH_AraC"/>
</dbReference>
<proteinExistence type="predicted"/>
<evidence type="ECO:0000256" key="3">
    <source>
        <dbReference type="ARBA" id="ARBA00023163"/>
    </source>
</evidence>
<feature type="domain" description="HTH araC/xylS-type" evidence="4">
    <location>
        <begin position="229"/>
        <end position="327"/>
    </location>
</feature>
<name>A0A6B2NX56_9RHOB</name>
<comment type="caution">
    <text evidence="5">The sequence shown here is derived from an EMBL/GenBank/DDBJ whole genome shotgun (WGS) entry which is preliminary data.</text>
</comment>
<gene>
    <name evidence="5" type="ORF">G0P99_20005</name>
</gene>
<evidence type="ECO:0000313" key="5">
    <source>
        <dbReference type="EMBL" id="NDW47237.1"/>
    </source>
</evidence>
<dbReference type="InterPro" id="IPR018062">
    <property type="entry name" value="HTH_AraC-typ_CS"/>
</dbReference>
<sequence>MKHCSAIEPDAAQVIDIGFLCWDGLPLDQLSVGLAYLKAANQLTPDKQVRGSVLSFSGGNVQSACGVNLSTCRIDDFLARCRCLFLVGGAFLAPDQQAHLGRVARTQLRAGRVLGALDTALVPLARTGLLDGQDVAASAQILSALQEQFPQISPRPNDHYVLGTVWSAGAGFALLNLLSKVIGNSCSLQERPQLNRKFLSYRPHFGMCPTCARDAIRADSTFTGNGVVDKAIRLFRDNLEEPLRLTCVAREVGISLRQLERKFVATTGLTPKAFYLEERLEKAHTIVRFTNLALPEVALTCGFGSYATLSQKYKQRFGQTPASERARISISGKEN</sequence>
<keyword evidence="1" id="KW-0805">Transcription regulation</keyword>
<evidence type="ECO:0000259" key="4">
    <source>
        <dbReference type="PROSITE" id="PS01124"/>
    </source>
</evidence>